<dbReference type="Pfam" id="PF00440">
    <property type="entry name" value="TetR_N"/>
    <property type="match status" value="1"/>
</dbReference>
<keyword evidence="1 2" id="KW-0238">DNA-binding</keyword>
<dbReference type="InterPro" id="IPR001647">
    <property type="entry name" value="HTH_TetR"/>
</dbReference>
<protein>
    <submittedName>
        <fullName evidence="4">TetR/AcrR family transcriptional regulator</fullName>
    </submittedName>
</protein>
<evidence type="ECO:0000259" key="3">
    <source>
        <dbReference type="PROSITE" id="PS50977"/>
    </source>
</evidence>
<keyword evidence="5" id="KW-1185">Reference proteome</keyword>
<feature type="domain" description="HTH tetR-type" evidence="3">
    <location>
        <begin position="15"/>
        <end position="75"/>
    </location>
</feature>
<dbReference type="EMBL" id="JACXZA010000002">
    <property type="protein sequence ID" value="MBD3919282.1"/>
    <property type="molecule type" value="Genomic_DNA"/>
</dbReference>
<evidence type="ECO:0000256" key="1">
    <source>
        <dbReference type="ARBA" id="ARBA00023125"/>
    </source>
</evidence>
<evidence type="ECO:0000313" key="4">
    <source>
        <dbReference type="EMBL" id="MBD3919282.1"/>
    </source>
</evidence>
<gene>
    <name evidence="4" type="ORF">H8B09_11000</name>
</gene>
<dbReference type="PROSITE" id="PS50977">
    <property type="entry name" value="HTH_TETR_2"/>
    <property type="match status" value="1"/>
</dbReference>
<comment type="caution">
    <text evidence="4">The sequence shown here is derived from an EMBL/GenBank/DDBJ whole genome shotgun (WGS) entry which is preliminary data.</text>
</comment>
<evidence type="ECO:0000313" key="5">
    <source>
        <dbReference type="Proteomes" id="UP000609346"/>
    </source>
</evidence>
<feature type="DNA-binding region" description="H-T-H motif" evidence="2">
    <location>
        <begin position="38"/>
        <end position="57"/>
    </location>
</feature>
<sequence length="229" mass="26890">MKKPEEQPGFRYNDLECKCRLANKLLVPFRNSGFQQLRMDDIAKQMDISKATLYKYFSSKDEIIDLVIDQFVNSVEENDAEDLPGAESSYEERFRNTFVRTLLIASYRSEPFLKDLRETFPELYGKLESAIAARNDRLRMFYEKGMNEGIFIQQNATLLIMQDELIFRNLMDPVYLMKQNLTLRNALYDYYLIKKRQLLCAVQSQSSDDDGMQERLDRLAGKILYGMSQ</sequence>
<dbReference type="InterPro" id="IPR009057">
    <property type="entry name" value="Homeodomain-like_sf"/>
</dbReference>
<dbReference type="Gene3D" id="1.10.357.10">
    <property type="entry name" value="Tetracycline Repressor, domain 2"/>
    <property type="match status" value="1"/>
</dbReference>
<evidence type="ECO:0000256" key="2">
    <source>
        <dbReference type="PROSITE-ProRule" id="PRU00335"/>
    </source>
</evidence>
<proteinExistence type="predicted"/>
<dbReference type="SUPFAM" id="SSF46689">
    <property type="entry name" value="Homeodomain-like"/>
    <property type="match status" value="1"/>
</dbReference>
<accession>A0ABR8MWC7</accession>
<name>A0ABR8MWC7_9BACL</name>
<reference evidence="4 5" key="1">
    <citation type="submission" date="2020-09" db="EMBL/GenBank/DDBJ databases">
        <title>Paenibacillus sp. strain PR3 16S rRNA gene Genome sequencing and assembly.</title>
        <authorList>
            <person name="Kim J."/>
        </authorList>
    </citation>
    <scope>NUCLEOTIDE SEQUENCE [LARGE SCALE GENOMIC DNA]</scope>
    <source>
        <strain evidence="4 5">PR3</strain>
    </source>
</reference>
<dbReference type="RefSeq" id="WP_191203539.1">
    <property type="nucleotide sequence ID" value="NZ_JACXZA010000002.1"/>
</dbReference>
<organism evidence="4 5">
    <name type="scientific">Paenibacillus terricola</name>
    <dbReference type="NCBI Taxonomy" id="2763503"/>
    <lineage>
        <taxon>Bacteria</taxon>
        <taxon>Bacillati</taxon>
        <taxon>Bacillota</taxon>
        <taxon>Bacilli</taxon>
        <taxon>Bacillales</taxon>
        <taxon>Paenibacillaceae</taxon>
        <taxon>Paenibacillus</taxon>
    </lineage>
</organism>
<dbReference type="Proteomes" id="UP000609346">
    <property type="component" value="Unassembled WGS sequence"/>
</dbReference>